<dbReference type="EMBL" id="BAAAND010000012">
    <property type="protein sequence ID" value="GAA1608836.1"/>
    <property type="molecule type" value="Genomic_DNA"/>
</dbReference>
<proteinExistence type="predicted"/>
<evidence type="ECO:0000313" key="2">
    <source>
        <dbReference type="Proteomes" id="UP001500190"/>
    </source>
</evidence>
<comment type="caution">
    <text evidence="1">The sequence shown here is derived from an EMBL/GenBank/DDBJ whole genome shotgun (WGS) entry which is preliminary data.</text>
</comment>
<name>A0ABN2EJ10_9ACTN</name>
<sequence length="365" mass="40293">MGIYDAWAAELDRSFTEIGEIAADARTFDRLRLNRIADSWDNSIYSFVRAACARRPWVRTAIARDGTAYRDWRSDPAELEPLTPDLAAELDAHFDLPQAEVSELTIERSRGRLECRMSIVAERTEISYILPDIRVVCSGVETMRFDGMDRHGFEVLGEHGVSVGAAGHVVASEITFSVGHHSWRAVGNHSPEPVGRARQSRPRIRGTALEAAELLRAALLLTRGVWGLQLTHVIPVRSFGRVFSNAGTDILAAGSAVRREDAFRRLVERWRTAGGAELARWFDDPMALAFPKPEGEPAPAAELMIAGFAVHPAPSTATLVYASPGEPWTLRRVAVEDPSQFTVDRGAFDCPRADAERAGLVRLER</sequence>
<accession>A0ABN2EJ10</accession>
<keyword evidence="2" id="KW-1185">Reference proteome</keyword>
<protein>
    <submittedName>
        <fullName evidence="1">Uncharacterized protein</fullName>
    </submittedName>
</protein>
<reference evidence="1 2" key="1">
    <citation type="journal article" date="2019" name="Int. J. Syst. Evol. Microbiol.">
        <title>The Global Catalogue of Microorganisms (GCM) 10K type strain sequencing project: providing services to taxonomists for standard genome sequencing and annotation.</title>
        <authorList>
            <consortium name="The Broad Institute Genomics Platform"/>
            <consortium name="The Broad Institute Genome Sequencing Center for Infectious Disease"/>
            <person name="Wu L."/>
            <person name="Ma J."/>
        </authorList>
    </citation>
    <scope>NUCLEOTIDE SEQUENCE [LARGE SCALE GENOMIC DNA]</scope>
    <source>
        <strain evidence="1 2">JCM 14304</strain>
    </source>
</reference>
<gene>
    <name evidence="1" type="ORF">GCM10009742_69010</name>
</gene>
<dbReference type="Proteomes" id="UP001500190">
    <property type="component" value="Unassembled WGS sequence"/>
</dbReference>
<evidence type="ECO:0000313" key="1">
    <source>
        <dbReference type="EMBL" id="GAA1608836.1"/>
    </source>
</evidence>
<dbReference type="RefSeq" id="WP_344199127.1">
    <property type="nucleotide sequence ID" value="NZ_BAAAND010000012.1"/>
</dbReference>
<organism evidence="1 2">
    <name type="scientific">Kribbella karoonensis</name>
    <dbReference type="NCBI Taxonomy" id="324851"/>
    <lineage>
        <taxon>Bacteria</taxon>
        <taxon>Bacillati</taxon>
        <taxon>Actinomycetota</taxon>
        <taxon>Actinomycetes</taxon>
        <taxon>Propionibacteriales</taxon>
        <taxon>Kribbellaceae</taxon>
        <taxon>Kribbella</taxon>
    </lineage>
</organism>